<comment type="caution">
    <text evidence="2">The sequence shown here is derived from an EMBL/GenBank/DDBJ whole genome shotgun (WGS) entry which is preliminary data.</text>
</comment>
<dbReference type="RefSeq" id="WP_077416393.1">
    <property type="nucleotide sequence ID" value="NZ_MLHJ01000053.1"/>
</dbReference>
<evidence type="ECO:0000313" key="3">
    <source>
        <dbReference type="Proteomes" id="UP000189433"/>
    </source>
</evidence>
<organism evidence="2 3">
    <name type="scientific">Rodentibacter rarus</name>
    <dbReference type="NCBI Taxonomy" id="1908260"/>
    <lineage>
        <taxon>Bacteria</taxon>
        <taxon>Pseudomonadati</taxon>
        <taxon>Pseudomonadota</taxon>
        <taxon>Gammaproteobacteria</taxon>
        <taxon>Pasteurellales</taxon>
        <taxon>Pasteurellaceae</taxon>
        <taxon>Rodentibacter</taxon>
    </lineage>
</organism>
<reference evidence="2 3" key="1">
    <citation type="submission" date="2016-10" db="EMBL/GenBank/DDBJ databases">
        <title>Rodentibacter gen. nov. and new species.</title>
        <authorList>
            <person name="Christensen H."/>
        </authorList>
    </citation>
    <scope>NUCLEOTIDE SEQUENCE [LARGE SCALE GENOMIC DNA]</scope>
    <source>
        <strain evidence="2 3">CCUG17206</strain>
    </source>
</reference>
<keyword evidence="3" id="KW-1185">Reference proteome</keyword>
<feature type="domain" description="P68 RBP/TagC-like beta-propeller" evidence="1">
    <location>
        <begin position="53"/>
        <end position="316"/>
    </location>
</feature>
<dbReference type="OrthoDB" id="6637906at2"/>
<dbReference type="EMBL" id="MLHJ01000053">
    <property type="protein sequence ID" value="OOF42693.1"/>
    <property type="molecule type" value="Genomic_DNA"/>
</dbReference>
<accession>A0A1V3ILI5</accession>
<sequence length="318" mass="36340">MRNLERRYFIKSCLISLGALFIPKELHALSLSYYMKANYFKTLQRIGEYATNVVQSFAIDIKDNLLFTQHVGGKEHNCYLCQYSFSTDDPIKASSYMHLKNVCGHQGISIQKIDSNILLWSSAGKLIHNFGLHGIRFNYIADSELTNYEVFKFFDEENFKSKGSTMPIISSDGKYLIARGYRKKDNISIIRIFDIKITEKQKDLSNNYLYQWEVSPISQNKEYPMQGIASNGNNVIIQLGSSSTTRDKALLIYSLDGILLNYTNGYRIGKNEALTTGDSSLWEPEGIYFSQDQNSVHKLFHCIASGNKGNRIVRIYQS</sequence>
<protein>
    <recommendedName>
        <fullName evidence="1">P68 RBP/TagC-like beta-propeller domain-containing protein</fullName>
    </recommendedName>
</protein>
<name>A0A1V3ILI5_9PAST</name>
<dbReference type="AlphaFoldDB" id="A0A1V3ILI5"/>
<evidence type="ECO:0000259" key="1">
    <source>
        <dbReference type="Pfam" id="PF21311"/>
    </source>
</evidence>
<dbReference type="Pfam" id="PF21311">
    <property type="entry name" value="Phage_RBD_prop"/>
    <property type="match status" value="1"/>
</dbReference>
<evidence type="ECO:0000313" key="2">
    <source>
        <dbReference type="EMBL" id="OOF42693.1"/>
    </source>
</evidence>
<dbReference type="InterPro" id="IPR048799">
    <property type="entry name" value="P68_RBP_TagC-like_beta-prop"/>
</dbReference>
<dbReference type="Proteomes" id="UP000189433">
    <property type="component" value="Unassembled WGS sequence"/>
</dbReference>
<dbReference type="STRING" id="1908260.BKK50_06175"/>
<proteinExistence type="predicted"/>
<gene>
    <name evidence="2" type="ORF">BKK50_06175</name>
</gene>